<accession>F7Z9U2</accession>
<keyword evidence="1" id="KW-0812">Transmembrane</keyword>
<protein>
    <submittedName>
        <fullName evidence="2">Uncharacterized protein</fullName>
    </submittedName>
</protein>
<dbReference type="Proteomes" id="UP000001353">
    <property type="component" value="Chromosome"/>
</dbReference>
<dbReference type="HOGENOM" id="CLU_2702506_0_0_5"/>
<organism evidence="2 3">
    <name type="scientific">Roseobacter litoralis (strain ATCC 49566 / DSM 6996 / JCM 21268 / NBRC 15278 / OCh 149)</name>
    <dbReference type="NCBI Taxonomy" id="391595"/>
    <lineage>
        <taxon>Bacteria</taxon>
        <taxon>Pseudomonadati</taxon>
        <taxon>Pseudomonadota</taxon>
        <taxon>Alphaproteobacteria</taxon>
        <taxon>Rhodobacterales</taxon>
        <taxon>Roseobacteraceae</taxon>
        <taxon>Roseobacter</taxon>
    </lineage>
</organism>
<keyword evidence="1" id="KW-1133">Transmembrane helix</keyword>
<keyword evidence="3" id="KW-1185">Reference proteome</keyword>
<feature type="transmembrane region" description="Helical" evidence="1">
    <location>
        <begin position="39"/>
        <end position="66"/>
    </location>
</feature>
<evidence type="ECO:0000256" key="1">
    <source>
        <dbReference type="SAM" id="Phobius"/>
    </source>
</evidence>
<dbReference type="KEGG" id="rli:RLO149_c008760"/>
<gene>
    <name evidence="2" type="ordered locus">RLO149_c008760</name>
</gene>
<dbReference type="EMBL" id="CP002623">
    <property type="protein sequence ID" value="AEI92901.1"/>
    <property type="molecule type" value="Genomic_DNA"/>
</dbReference>
<sequence>MSEFIQGNRAVFRHSFQDFEYPSLQRSCSTDWYPSFLSLLIPAIQLAIPISETVLFGAVILNALWLQLFEFTL</sequence>
<dbReference type="AlphaFoldDB" id="F7Z9U2"/>
<evidence type="ECO:0000313" key="3">
    <source>
        <dbReference type="Proteomes" id="UP000001353"/>
    </source>
</evidence>
<name>F7Z9U2_ROSLO</name>
<evidence type="ECO:0000313" key="2">
    <source>
        <dbReference type="EMBL" id="AEI92901.1"/>
    </source>
</evidence>
<reference evidence="2 3" key="1">
    <citation type="journal article" date="2011" name="BMC Genomics">
        <title>Comparative genome analysis and genome-guided physiological analysis of Roseobacter litoralis.</title>
        <authorList>
            <person name="Kalhoefer D."/>
            <person name="Thole S."/>
            <person name="Voget S."/>
            <person name="Lehmann R."/>
            <person name="Liesegang H."/>
            <person name="Wollher A."/>
            <person name="Daniel R."/>
            <person name="Simon M."/>
            <person name="Brinkhoff T."/>
        </authorList>
    </citation>
    <scope>NUCLEOTIDE SEQUENCE [LARGE SCALE GENOMIC DNA]</scope>
    <source>
        <strain evidence="3">ATCC 49566 / DSM 6996 / JCM 21268 / NBRC 15278 / OCh 149</strain>
    </source>
</reference>
<keyword evidence="1" id="KW-0472">Membrane</keyword>
<proteinExistence type="predicted"/>